<keyword evidence="1" id="KW-1133">Transmembrane helix</keyword>
<reference evidence="2 3" key="2">
    <citation type="submission" date="2008-04" db="EMBL/GenBank/DDBJ databases">
        <authorList>
            <person name="Fulton L."/>
            <person name="Clifton S."/>
            <person name="Fulton B."/>
            <person name="Xu J."/>
            <person name="Minx P."/>
            <person name="Pepin K.H."/>
            <person name="Johnson M."/>
            <person name="Thiruvilangam P."/>
            <person name="Bhonagiri V."/>
            <person name="Nash W.E."/>
            <person name="Mardis E.R."/>
            <person name="Wilson R.K."/>
        </authorList>
    </citation>
    <scope>NUCLEOTIDE SEQUENCE [LARGE SCALE GENOMIC DNA]</scope>
    <source>
        <strain evidence="2 3">DSM 17136</strain>
    </source>
</reference>
<feature type="transmembrane region" description="Helical" evidence="1">
    <location>
        <begin position="218"/>
        <end position="236"/>
    </location>
</feature>
<dbReference type="OrthoDB" id="949885at2"/>
<feature type="transmembrane region" description="Helical" evidence="1">
    <location>
        <begin position="242"/>
        <end position="260"/>
    </location>
</feature>
<dbReference type="Proteomes" id="UP000003146">
    <property type="component" value="Unassembled WGS sequence"/>
</dbReference>
<accession>B3JEB8</accession>
<evidence type="ECO:0000256" key="1">
    <source>
        <dbReference type="SAM" id="Phobius"/>
    </source>
</evidence>
<dbReference type="InterPro" id="IPR049458">
    <property type="entry name" value="EpsG-like"/>
</dbReference>
<name>B3JEB8_9BACT</name>
<protein>
    <recommendedName>
        <fullName evidence="4">EpsG family protein</fullName>
    </recommendedName>
</protein>
<dbReference type="Pfam" id="PF14897">
    <property type="entry name" value="EpsG"/>
    <property type="match status" value="1"/>
</dbReference>
<feature type="transmembrane region" description="Helical" evidence="1">
    <location>
        <begin position="281"/>
        <end position="304"/>
    </location>
</feature>
<feature type="transmembrane region" description="Helical" evidence="1">
    <location>
        <begin position="324"/>
        <end position="340"/>
    </location>
</feature>
<gene>
    <name evidence="2" type="ORF">BACCOP_00209</name>
</gene>
<dbReference type="STRING" id="470145.BACCOP_00209"/>
<feature type="transmembrane region" description="Helical" evidence="1">
    <location>
        <begin position="94"/>
        <end position="116"/>
    </location>
</feature>
<dbReference type="RefSeq" id="WP_007567948.1">
    <property type="nucleotide sequence ID" value="NZ_DS981465.1"/>
</dbReference>
<feature type="transmembrane region" description="Helical" evidence="1">
    <location>
        <begin position="29"/>
        <end position="45"/>
    </location>
</feature>
<dbReference type="EMBL" id="ABIY02000022">
    <property type="protein sequence ID" value="EDV02650.1"/>
    <property type="molecule type" value="Genomic_DNA"/>
</dbReference>
<feature type="transmembrane region" description="Helical" evidence="1">
    <location>
        <begin position="128"/>
        <end position="156"/>
    </location>
</feature>
<evidence type="ECO:0008006" key="4">
    <source>
        <dbReference type="Google" id="ProtNLM"/>
    </source>
</evidence>
<evidence type="ECO:0000313" key="3">
    <source>
        <dbReference type="Proteomes" id="UP000003146"/>
    </source>
</evidence>
<reference evidence="2 3" key="1">
    <citation type="submission" date="2008-04" db="EMBL/GenBank/DDBJ databases">
        <title>Draft genome sequence of Bacteroides coprocola (DSM 17136).</title>
        <authorList>
            <person name="Sudarsanam P."/>
            <person name="Ley R."/>
            <person name="Guruge J."/>
            <person name="Turnbaugh P.J."/>
            <person name="Mahowald M."/>
            <person name="Liep D."/>
            <person name="Gordon J."/>
        </authorList>
    </citation>
    <scope>NUCLEOTIDE SEQUENCE [LARGE SCALE GENOMIC DNA]</scope>
    <source>
        <strain evidence="2 3">DSM 17136</strain>
    </source>
</reference>
<keyword evidence="1" id="KW-0812">Transmembrane</keyword>
<sequence>MIYYILFISLFLTSLLDFTKINKAFKNRLFILWIIIFILFKGLRWDTGTDFNQFYACFKYSDWSNIFSYWRYGPDTTKMEPGYMLLNILIKTICPYYTGFLLITDTFILCSFGYLIKKYVPNQSLIALSIMIVSTEIFPVRQTLTTAILCYSIIFIEKRQLKLYLLSIFVCFTIHRSSLIMLPLYWLCQYKVKFRHYIIIYIGLILSRAILTNILANIFNLSILSIISAGLTDTYMVNSNEVSSFSISTILNSILHLYLFEFTKKQYKEESEKQYNIFTNIYFIYLCINVIGSIPGLTMLYRISNNLIIVYPLCLTLSFIKLKKYHFLIPIFLYLGLWFIKLKANPCIDSNGPFYRTCYEPYYSIFDKNDHKEFIRTNNWRYPHK</sequence>
<comment type="caution">
    <text evidence="2">The sequence shown here is derived from an EMBL/GenBank/DDBJ whole genome shotgun (WGS) entry which is preliminary data.</text>
</comment>
<dbReference type="eggNOG" id="ENOG5032WZV">
    <property type="taxonomic scope" value="Bacteria"/>
</dbReference>
<dbReference type="AlphaFoldDB" id="B3JEB8"/>
<proteinExistence type="predicted"/>
<organism evidence="2 3">
    <name type="scientific">Phocaeicola coprocola DSM 17136</name>
    <dbReference type="NCBI Taxonomy" id="470145"/>
    <lineage>
        <taxon>Bacteria</taxon>
        <taxon>Pseudomonadati</taxon>
        <taxon>Bacteroidota</taxon>
        <taxon>Bacteroidia</taxon>
        <taxon>Bacteroidales</taxon>
        <taxon>Bacteroidaceae</taxon>
        <taxon>Phocaeicola</taxon>
    </lineage>
</organism>
<dbReference type="HOGENOM" id="CLU_059692_1_0_10"/>
<feature type="transmembrane region" description="Helical" evidence="1">
    <location>
        <begin position="163"/>
        <end position="182"/>
    </location>
</feature>
<evidence type="ECO:0000313" key="2">
    <source>
        <dbReference type="EMBL" id="EDV02650.1"/>
    </source>
</evidence>
<keyword evidence="1" id="KW-0472">Membrane</keyword>